<protein>
    <submittedName>
        <fullName evidence="1">Uncharacterized protein</fullName>
    </submittedName>
</protein>
<gene>
    <name evidence="1" type="ORF">NCTC13296_04193</name>
</gene>
<dbReference type="EMBL" id="UGVI01000002">
    <property type="protein sequence ID" value="SUF08996.1"/>
    <property type="molecule type" value="Genomic_DNA"/>
</dbReference>
<dbReference type="Proteomes" id="UP000254569">
    <property type="component" value="Unassembled WGS sequence"/>
</dbReference>
<sequence length="60" mass="6464">MALSVQELLANKGICPPRDRIAALESKWAEIVQRRGDLGAVAVDDADISVRNIPGGDHVR</sequence>
<dbReference type="AlphaFoldDB" id="A0A379PPY1"/>
<proteinExistence type="predicted"/>
<dbReference type="OrthoDB" id="6711169at2"/>
<reference evidence="1 2" key="1">
    <citation type="submission" date="2018-06" db="EMBL/GenBank/DDBJ databases">
        <authorList>
            <consortium name="Pathogen Informatics"/>
            <person name="Doyle S."/>
        </authorList>
    </citation>
    <scope>NUCLEOTIDE SEQUENCE [LARGE SCALE GENOMIC DNA]</scope>
    <source>
        <strain evidence="1 2">NCTC13296</strain>
    </source>
</reference>
<dbReference type="RefSeq" id="WP_064063656.1">
    <property type="nucleotide sequence ID" value="NZ_CP101468.1"/>
</dbReference>
<evidence type="ECO:0000313" key="2">
    <source>
        <dbReference type="Proteomes" id="UP000254569"/>
    </source>
</evidence>
<keyword evidence="2" id="KW-1185">Reference proteome</keyword>
<organism evidence="1 2">
    <name type="scientific">Rhodococcus gordoniae</name>
    <dbReference type="NCBI Taxonomy" id="223392"/>
    <lineage>
        <taxon>Bacteria</taxon>
        <taxon>Bacillati</taxon>
        <taxon>Actinomycetota</taxon>
        <taxon>Actinomycetes</taxon>
        <taxon>Mycobacteriales</taxon>
        <taxon>Nocardiaceae</taxon>
        <taxon>Rhodococcus</taxon>
    </lineage>
</organism>
<name>A0A379PPY1_9NOCA</name>
<evidence type="ECO:0000313" key="1">
    <source>
        <dbReference type="EMBL" id="SUF08996.1"/>
    </source>
</evidence>
<accession>A0A379PPY1</accession>